<dbReference type="RefSeq" id="WP_053430769.1">
    <property type="nucleotide sequence ID" value="NZ_LILD02000041.1"/>
</dbReference>
<dbReference type="AlphaFoldDB" id="A0A0M0KJB2"/>
<dbReference type="Pfam" id="PF05135">
    <property type="entry name" value="Phage_connect_1"/>
    <property type="match status" value="1"/>
</dbReference>
<feature type="region of interest" description="Disordered" evidence="1">
    <location>
        <begin position="30"/>
        <end position="57"/>
    </location>
</feature>
<accession>A0A0M0KJB2</accession>
<proteinExistence type="predicted"/>
<dbReference type="NCBIfam" id="TIGR01560">
    <property type="entry name" value="put_DNA_pack"/>
    <property type="match status" value="1"/>
</dbReference>
<name>A0A0M0KJB2_ALKHA</name>
<evidence type="ECO:0000256" key="1">
    <source>
        <dbReference type="SAM" id="MobiDB-lite"/>
    </source>
</evidence>
<reference evidence="2" key="1">
    <citation type="submission" date="2015-08" db="EMBL/GenBank/DDBJ databases">
        <title>Complete DNA Sequence of Pseudomonas syringae pv. actinidiae, the Causal Agent of Kiwifruit Canker Disease.</title>
        <authorList>
            <person name="Rikkerink E.H.A."/>
            <person name="Fineran P.C."/>
        </authorList>
    </citation>
    <scope>NUCLEOTIDE SEQUENCE</scope>
    <source>
        <strain evidence="2">DSM 13666</strain>
    </source>
</reference>
<sequence>MDLQVLKGFLRIDGSEDDPLLASLVSAAKSTMRKAGVEEPKVDPDADEEEKRRQEQTREQYNLAVMLYVKREYDPLTGLELERIKNAIEGLILQLRDYSQRGGEDDA</sequence>
<dbReference type="CDD" id="cd08054">
    <property type="entry name" value="gp6"/>
    <property type="match status" value="1"/>
</dbReference>
<dbReference type="EMBL" id="LILD01000001">
    <property type="protein sequence ID" value="KOO38503.1"/>
    <property type="molecule type" value="Genomic_DNA"/>
</dbReference>
<feature type="compositionally biased region" description="Basic and acidic residues" evidence="1">
    <location>
        <begin position="35"/>
        <end position="57"/>
    </location>
</feature>
<evidence type="ECO:0000313" key="2">
    <source>
        <dbReference type="EMBL" id="KOO38503.1"/>
    </source>
</evidence>
<dbReference type="PATRIC" id="fig|136160.3.peg.1550"/>
<comment type="caution">
    <text evidence="2">The sequence shown here is derived from an EMBL/GenBank/DDBJ whole genome shotgun (WGS) entry which is preliminary data.</text>
</comment>
<organism evidence="2">
    <name type="scientific">Halalkalibacterium halodurans</name>
    <name type="common">Bacillus halodurans</name>
    <dbReference type="NCBI Taxonomy" id="86665"/>
    <lineage>
        <taxon>Bacteria</taxon>
        <taxon>Bacillati</taxon>
        <taxon>Bacillota</taxon>
        <taxon>Bacilli</taxon>
        <taxon>Bacillales</taxon>
        <taxon>Bacillaceae</taxon>
        <taxon>Halalkalibacterium (ex Joshi et al. 2022)</taxon>
    </lineage>
</organism>
<protein>
    <submittedName>
        <fullName evidence="2">Uncharacterized protein</fullName>
    </submittedName>
</protein>
<dbReference type="InterPro" id="IPR021146">
    <property type="entry name" value="Phage_gp6-like_head-tail"/>
</dbReference>
<gene>
    <name evidence="2" type="ORF">AMD02_06255</name>
</gene>
<dbReference type="InterPro" id="IPR006450">
    <property type="entry name" value="Phage_HK97_gp6-like"/>
</dbReference>